<dbReference type="GO" id="GO:0003700">
    <property type="term" value="F:DNA-binding transcription factor activity"/>
    <property type="evidence" value="ECO:0007669"/>
    <property type="project" value="TreeGrafter"/>
</dbReference>
<dbReference type="EMBL" id="SAUN01000001">
    <property type="protein sequence ID" value="RVX40109.1"/>
    <property type="molecule type" value="Genomic_DNA"/>
</dbReference>
<dbReference type="GO" id="GO:0000976">
    <property type="term" value="F:transcription cis-regulatory region binding"/>
    <property type="evidence" value="ECO:0007669"/>
    <property type="project" value="TreeGrafter"/>
</dbReference>
<dbReference type="OrthoDB" id="9798934at2"/>
<dbReference type="CDD" id="cd01392">
    <property type="entry name" value="HTH_LacI"/>
    <property type="match status" value="1"/>
</dbReference>
<dbReference type="Pfam" id="PF00356">
    <property type="entry name" value="LacI"/>
    <property type="match status" value="1"/>
</dbReference>
<dbReference type="InterPro" id="IPR028082">
    <property type="entry name" value="Peripla_BP_I"/>
</dbReference>
<keyword evidence="4" id="KW-0804">Transcription</keyword>
<evidence type="ECO:0000256" key="4">
    <source>
        <dbReference type="ARBA" id="ARBA00023163"/>
    </source>
</evidence>
<evidence type="ECO:0000256" key="3">
    <source>
        <dbReference type="ARBA" id="ARBA00023125"/>
    </source>
</evidence>
<keyword evidence="1" id="KW-0678">Repressor</keyword>
<dbReference type="Gene3D" id="1.10.260.40">
    <property type="entry name" value="lambda repressor-like DNA-binding domains"/>
    <property type="match status" value="1"/>
</dbReference>
<dbReference type="InterPro" id="IPR046335">
    <property type="entry name" value="LacI/GalR-like_sensor"/>
</dbReference>
<dbReference type="PROSITE" id="PS00356">
    <property type="entry name" value="HTH_LACI_1"/>
    <property type="match status" value="1"/>
</dbReference>
<sequence>MATLKDVATRAGVSVSTVSLVMNGRDAGRVKPAIGERVRRAAAELGYAPNLLARSLRTRQTNSIGLLSDMVASTPFAGRMLKGAQEAAWEQGCLLLLIDTGGHAEMEQSAVQALVQRNVDALIYASMYHREIELPEIPEGLPLIVLDGRPVEGDFDWVVPDERGGARAAVEHLMAAGHTRIGFCTVDEDIPAAHQRLEGFRDTLGEHFEPSLVMRGAAGDVHTGQWTARELLSRPDRPTALFCYNDRVAMGAYRAARHLGLAVPDEVSIVGFDDQEYIADALEPGLTTVALPHYEMGAWAASRLLTRAEGDEREHKLMPCPLVVRDSVTVPR</sequence>
<keyword evidence="2" id="KW-0805">Transcription regulation</keyword>
<dbReference type="PANTHER" id="PTHR30146:SF148">
    <property type="entry name" value="HTH-TYPE TRANSCRIPTIONAL REPRESSOR PURR-RELATED"/>
    <property type="match status" value="1"/>
</dbReference>
<reference evidence="6 7" key="1">
    <citation type="submission" date="2019-01" db="EMBL/GenBank/DDBJ databases">
        <title>Sequencing the genomes of 1000 actinobacteria strains.</title>
        <authorList>
            <person name="Klenk H.-P."/>
        </authorList>
    </citation>
    <scope>NUCLEOTIDE SEQUENCE [LARGE SCALE GENOMIC DNA]</scope>
    <source>
        <strain evidence="6 7">DSM 43925</strain>
    </source>
</reference>
<accession>A0A438M2T1</accession>
<comment type="caution">
    <text evidence="6">The sequence shown here is derived from an EMBL/GenBank/DDBJ whole genome shotgun (WGS) entry which is preliminary data.</text>
</comment>
<organism evidence="6 7">
    <name type="scientific">Nonomuraea polychroma</name>
    <dbReference type="NCBI Taxonomy" id="46176"/>
    <lineage>
        <taxon>Bacteria</taxon>
        <taxon>Bacillati</taxon>
        <taxon>Actinomycetota</taxon>
        <taxon>Actinomycetes</taxon>
        <taxon>Streptosporangiales</taxon>
        <taxon>Streptosporangiaceae</taxon>
        <taxon>Nonomuraea</taxon>
    </lineage>
</organism>
<gene>
    <name evidence="6" type="ORF">EDD27_2499</name>
</gene>
<dbReference type="PANTHER" id="PTHR30146">
    <property type="entry name" value="LACI-RELATED TRANSCRIPTIONAL REPRESSOR"/>
    <property type="match status" value="1"/>
</dbReference>
<dbReference type="InterPro" id="IPR010982">
    <property type="entry name" value="Lambda_DNA-bd_dom_sf"/>
</dbReference>
<proteinExistence type="predicted"/>
<evidence type="ECO:0000256" key="2">
    <source>
        <dbReference type="ARBA" id="ARBA00023015"/>
    </source>
</evidence>
<dbReference type="PRINTS" id="PR00036">
    <property type="entry name" value="HTHLACI"/>
</dbReference>
<dbReference type="Proteomes" id="UP000284824">
    <property type="component" value="Unassembled WGS sequence"/>
</dbReference>
<dbReference type="Gene3D" id="3.40.50.2300">
    <property type="match status" value="2"/>
</dbReference>
<evidence type="ECO:0000313" key="7">
    <source>
        <dbReference type="Proteomes" id="UP000284824"/>
    </source>
</evidence>
<dbReference type="PROSITE" id="PS50932">
    <property type="entry name" value="HTH_LACI_2"/>
    <property type="match status" value="1"/>
</dbReference>
<dbReference type="CDD" id="cd06288">
    <property type="entry name" value="PBP1_sucrose_transcription_regulator"/>
    <property type="match status" value="1"/>
</dbReference>
<dbReference type="Pfam" id="PF13377">
    <property type="entry name" value="Peripla_BP_3"/>
    <property type="match status" value="1"/>
</dbReference>
<protein>
    <submittedName>
        <fullName evidence="6">LacI family transcriptional regulator</fullName>
    </submittedName>
</protein>
<keyword evidence="7" id="KW-1185">Reference proteome</keyword>
<dbReference type="InterPro" id="IPR000843">
    <property type="entry name" value="HTH_LacI"/>
</dbReference>
<keyword evidence="3" id="KW-0238">DNA-binding</keyword>
<evidence type="ECO:0000313" key="6">
    <source>
        <dbReference type="EMBL" id="RVX40109.1"/>
    </source>
</evidence>
<name>A0A438M2T1_9ACTN</name>
<evidence type="ECO:0000259" key="5">
    <source>
        <dbReference type="PROSITE" id="PS50932"/>
    </source>
</evidence>
<feature type="domain" description="HTH lacI-type" evidence="5">
    <location>
        <begin position="2"/>
        <end position="58"/>
    </location>
</feature>
<dbReference type="SUPFAM" id="SSF53822">
    <property type="entry name" value="Periplasmic binding protein-like I"/>
    <property type="match status" value="1"/>
</dbReference>
<dbReference type="AlphaFoldDB" id="A0A438M2T1"/>
<evidence type="ECO:0000256" key="1">
    <source>
        <dbReference type="ARBA" id="ARBA00022491"/>
    </source>
</evidence>
<dbReference type="RefSeq" id="WP_127932537.1">
    <property type="nucleotide sequence ID" value="NZ_SAUN01000001.1"/>
</dbReference>
<dbReference type="SUPFAM" id="SSF47413">
    <property type="entry name" value="lambda repressor-like DNA-binding domains"/>
    <property type="match status" value="1"/>
</dbReference>
<dbReference type="SMART" id="SM00354">
    <property type="entry name" value="HTH_LACI"/>
    <property type="match status" value="1"/>
</dbReference>